<comment type="caution">
    <text evidence="2">The sequence shown here is derived from an EMBL/GenBank/DDBJ whole genome shotgun (WGS) entry which is preliminary data.</text>
</comment>
<feature type="compositionally biased region" description="Polar residues" evidence="1">
    <location>
        <begin position="19"/>
        <end position="28"/>
    </location>
</feature>
<feature type="compositionally biased region" description="Low complexity" evidence="1">
    <location>
        <begin position="44"/>
        <end position="58"/>
    </location>
</feature>
<name>A0A402C8N4_RHOWR</name>
<accession>A0A402C8N4</accession>
<feature type="region of interest" description="Disordered" evidence="1">
    <location>
        <begin position="1"/>
        <end position="59"/>
    </location>
</feature>
<reference evidence="2 3" key="1">
    <citation type="submission" date="2018-11" db="EMBL/GenBank/DDBJ databases">
        <title>Microbial catabolism of amino acid.</title>
        <authorList>
            <person name="Hibi M."/>
            <person name="Ogawa J."/>
        </authorList>
    </citation>
    <scope>NUCLEOTIDE SEQUENCE [LARGE SCALE GENOMIC DNA]</scope>
    <source>
        <strain evidence="2 3">C31-06</strain>
    </source>
</reference>
<proteinExistence type="predicted"/>
<organism evidence="2 3">
    <name type="scientific">Rhodococcus wratislaviensis</name>
    <name type="common">Tsukamurella wratislaviensis</name>
    <dbReference type="NCBI Taxonomy" id="44752"/>
    <lineage>
        <taxon>Bacteria</taxon>
        <taxon>Bacillati</taxon>
        <taxon>Actinomycetota</taxon>
        <taxon>Actinomycetes</taxon>
        <taxon>Mycobacteriales</taxon>
        <taxon>Nocardiaceae</taxon>
        <taxon>Rhodococcus</taxon>
    </lineage>
</organism>
<keyword evidence="3" id="KW-1185">Reference proteome</keyword>
<evidence type="ECO:0000313" key="2">
    <source>
        <dbReference type="EMBL" id="GCE39928.1"/>
    </source>
</evidence>
<evidence type="ECO:0000256" key="1">
    <source>
        <dbReference type="SAM" id="MobiDB-lite"/>
    </source>
</evidence>
<evidence type="ECO:0000313" key="3">
    <source>
        <dbReference type="Proteomes" id="UP000287519"/>
    </source>
</evidence>
<gene>
    <name evidence="2" type="ORF">Rhow_003571</name>
</gene>
<dbReference type="EMBL" id="BHYM01000032">
    <property type="protein sequence ID" value="GCE39928.1"/>
    <property type="molecule type" value="Genomic_DNA"/>
</dbReference>
<dbReference type="Proteomes" id="UP000287519">
    <property type="component" value="Unassembled WGS sequence"/>
</dbReference>
<dbReference type="AlphaFoldDB" id="A0A402C8N4"/>
<sequence>MQVATSSVTTACTAHPTDFNDSTASIHSIPNPASPHGPTHRNRVVNARSSSRSGAIISPTTCLPRGCSKLCSTLAVEHAPHNQRASTSRCQWCPSSMTSGMPVSNQ</sequence>
<feature type="compositionally biased region" description="Low complexity" evidence="1">
    <location>
        <begin position="1"/>
        <end position="14"/>
    </location>
</feature>
<protein>
    <submittedName>
        <fullName evidence="2">Uncharacterized protein</fullName>
    </submittedName>
</protein>